<keyword evidence="6" id="KW-1185">Reference proteome</keyword>
<comment type="caution">
    <text evidence="5">The sequence shown here is derived from an EMBL/GenBank/DDBJ whole genome shotgun (WGS) entry which is preliminary data.</text>
</comment>
<keyword evidence="3" id="KW-0804">Transcription</keyword>
<evidence type="ECO:0000313" key="5">
    <source>
        <dbReference type="EMBL" id="MBB5515554.1"/>
    </source>
</evidence>
<dbReference type="InterPro" id="IPR002577">
    <property type="entry name" value="HTH_HxlR"/>
</dbReference>
<dbReference type="AlphaFoldDB" id="A0A840WYS9"/>
<evidence type="ECO:0000313" key="6">
    <source>
        <dbReference type="Proteomes" id="UP000553766"/>
    </source>
</evidence>
<feature type="domain" description="HTH hxlR-type" evidence="4">
    <location>
        <begin position="12"/>
        <end position="111"/>
    </location>
</feature>
<dbReference type="GO" id="GO:0003677">
    <property type="term" value="F:DNA binding"/>
    <property type="evidence" value="ECO:0007669"/>
    <property type="project" value="UniProtKB-KW"/>
</dbReference>
<dbReference type="SUPFAM" id="SSF46785">
    <property type="entry name" value="Winged helix' DNA-binding domain"/>
    <property type="match status" value="1"/>
</dbReference>
<proteinExistence type="predicted"/>
<sequence length="140" mass="16186">MSASDDKRPSGCPVTFGLDTFGDRWTLLIIREMLFRGKSTYGEFLAADEGISTNILANRMKQLEADGIVVKRRDPDNFRSFLYQLTPKGYDLAPILIEIIRWSGQYDERPTRLTEMFDRVQSDRKGLEQEIMARRSETRS</sequence>
<dbReference type="InterPro" id="IPR036388">
    <property type="entry name" value="WH-like_DNA-bd_sf"/>
</dbReference>
<keyword evidence="1" id="KW-0805">Transcription regulation</keyword>
<organism evidence="5 6">
    <name type="scientific">Rubricella aquisinus</name>
    <dbReference type="NCBI Taxonomy" id="2028108"/>
    <lineage>
        <taxon>Bacteria</taxon>
        <taxon>Pseudomonadati</taxon>
        <taxon>Pseudomonadota</taxon>
        <taxon>Alphaproteobacteria</taxon>
        <taxon>Rhodobacterales</taxon>
        <taxon>Paracoccaceae</taxon>
        <taxon>Rubricella</taxon>
    </lineage>
</organism>
<dbReference type="PANTHER" id="PTHR33204">
    <property type="entry name" value="TRANSCRIPTIONAL REGULATOR, MARR FAMILY"/>
    <property type="match status" value="1"/>
</dbReference>
<reference evidence="5 6" key="1">
    <citation type="submission" date="2020-08" db="EMBL/GenBank/DDBJ databases">
        <title>Genomic Encyclopedia of Type Strains, Phase IV (KMG-IV): sequencing the most valuable type-strain genomes for metagenomic binning, comparative biology and taxonomic classification.</title>
        <authorList>
            <person name="Goeker M."/>
        </authorList>
    </citation>
    <scope>NUCLEOTIDE SEQUENCE [LARGE SCALE GENOMIC DNA]</scope>
    <source>
        <strain evidence="5 6">DSM 103377</strain>
    </source>
</reference>
<evidence type="ECO:0000259" key="4">
    <source>
        <dbReference type="PROSITE" id="PS51118"/>
    </source>
</evidence>
<dbReference type="PROSITE" id="PS51118">
    <property type="entry name" value="HTH_HXLR"/>
    <property type="match status" value="1"/>
</dbReference>
<evidence type="ECO:0000256" key="2">
    <source>
        <dbReference type="ARBA" id="ARBA00023125"/>
    </source>
</evidence>
<evidence type="ECO:0000256" key="3">
    <source>
        <dbReference type="ARBA" id="ARBA00023163"/>
    </source>
</evidence>
<dbReference type="InterPro" id="IPR036390">
    <property type="entry name" value="WH_DNA-bd_sf"/>
</dbReference>
<dbReference type="Gene3D" id="1.10.10.10">
    <property type="entry name" value="Winged helix-like DNA-binding domain superfamily/Winged helix DNA-binding domain"/>
    <property type="match status" value="1"/>
</dbReference>
<dbReference type="Pfam" id="PF01638">
    <property type="entry name" value="HxlR"/>
    <property type="match status" value="1"/>
</dbReference>
<dbReference type="RefSeq" id="WP_184010304.1">
    <property type="nucleotide sequence ID" value="NZ_JACIJS010000004.1"/>
</dbReference>
<dbReference type="EMBL" id="JACIJS010000004">
    <property type="protein sequence ID" value="MBB5515554.1"/>
    <property type="molecule type" value="Genomic_DNA"/>
</dbReference>
<protein>
    <submittedName>
        <fullName evidence="5">DNA-binding HxlR family transcriptional regulator</fullName>
    </submittedName>
</protein>
<gene>
    <name evidence="5" type="ORF">FHS89_001566</name>
</gene>
<dbReference type="Proteomes" id="UP000553766">
    <property type="component" value="Unassembled WGS sequence"/>
</dbReference>
<evidence type="ECO:0000256" key="1">
    <source>
        <dbReference type="ARBA" id="ARBA00023015"/>
    </source>
</evidence>
<name>A0A840WYS9_9RHOB</name>
<dbReference type="PANTHER" id="PTHR33204:SF37">
    <property type="entry name" value="HTH-TYPE TRANSCRIPTIONAL REGULATOR YODB"/>
    <property type="match status" value="1"/>
</dbReference>
<accession>A0A840WYS9</accession>
<keyword evidence="2 5" id="KW-0238">DNA-binding</keyword>